<organism evidence="1 2">
    <name type="scientific">Trifolium medium</name>
    <dbReference type="NCBI Taxonomy" id="97028"/>
    <lineage>
        <taxon>Eukaryota</taxon>
        <taxon>Viridiplantae</taxon>
        <taxon>Streptophyta</taxon>
        <taxon>Embryophyta</taxon>
        <taxon>Tracheophyta</taxon>
        <taxon>Spermatophyta</taxon>
        <taxon>Magnoliopsida</taxon>
        <taxon>eudicotyledons</taxon>
        <taxon>Gunneridae</taxon>
        <taxon>Pentapetalae</taxon>
        <taxon>rosids</taxon>
        <taxon>fabids</taxon>
        <taxon>Fabales</taxon>
        <taxon>Fabaceae</taxon>
        <taxon>Papilionoideae</taxon>
        <taxon>50 kb inversion clade</taxon>
        <taxon>NPAAA clade</taxon>
        <taxon>Hologalegina</taxon>
        <taxon>IRL clade</taxon>
        <taxon>Trifolieae</taxon>
        <taxon>Trifolium</taxon>
    </lineage>
</organism>
<gene>
    <name evidence="1" type="ORF">A2U01_0100429</name>
</gene>
<keyword evidence="2" id="KW-1185">Reference proteome</keyword>
<sequence length="73" mass="8292">VLLAHNPILHTRTKHMEIDLFFVREKVAAKQLTIVHIPGTDQCADILTKPVSTAKFLLMRDKLNVHLNQPHCA</sequence>
<evidence type="ECO:0000313" key="1">
    <source>
        <dbReference type="EMBL" id="MCI79158.1"/>
    </source>
</evidence>
<dbReference type="CDD" id="cd09272">
    <property type="entry name" value="RNase_HI_RT_Ty1"/>
    <property type="match status" value="1"/>
</dbReference>
<dbReference type="AlphaFoldDB" id="A0A392UT05"/>
<protein>
    <submittedName>
        <fullName evidence="1">Histone deacetylase</fullName>
    </submittedName>
</protein>
<comment type="caution">
    <text evidence="1">The sequence shown here is derived from an EMBL/GenBank/DDBJ whole genome shotgun (WGS) entry which is preliminary data.</text>
</comment>
<evidence type="ECO:0000313" key="2">
    <source>
        <dbReference type="Proteomes" id="UP000265520"/>
    </source>
</evidence>
<accession>A0A392UT05</accession>
<dbReference type="Proteomes" id="UP000265520">
    <property type="component" value="Unassembled WGS sequence"/>
</dbReference>
<feature type="non-terminal residue" evidence="1">
    <location>
        <position position="1"/>
    </location>
</feature>
<reference evidence="1 2" key="1">
    <citation type="journal article" date="2018" name="Front. Plant Sci.">
        <title>Red Clover (Trifolium pratense) and Zigzag Clover (T. medium) - A Picture of Genomic Similarities and Differences.</title>
        <authorList>
            <person name="Dluhosova J."/>
            <person name="Istvanek J."/>
            <person name="Nedelnik J."/>
            <person name="Repkova J."/>
        </authorList>
    </citation>
    <scope>NUCLEOTIDE SEQUENCE [LARGE SCALE GENOMIC DNA]</scope>
    <source>
        <strain evidence="2">cv. 10/8</strain>
        <tissue evidence="1">Leaf</tissue>
    </source>
</reference>
<dbReference type="EMBL" id="LXQA010967436">
    <property type="protein sequence ID" value="MCI79158.1"/>
    <property type="molecule type" value="Genomic_DNA"/>
</dbReference>
<proteinExistence type="predicted"/>
<name>A0A392UT05_9FABA</name>